<dbReference type="NCBIfam" id="NF041083">
    <property type="entry name" value="thermosome_beta"/>
    <property type="match status" value="1"/>
</dbReference>
<dbReference type="PRINTS" id="PR00304">
    <property type="entry name" value="TCOMPLEXTCP1"/>
</dbReference>
<dbReference type="Gene3D" id="3.30.260.10">
    <property type="entry name" value="TCP-1-like chaperonin intermediate domain"/>
    <property type="match status" value="1"/>
</dbReference>
<dbReference type="Gene3D" id="1.10.560.10">
    <property type="entry name" value="GroEL-like equatorial domain"/>
    <property type="match status" value="1"/>
</dbReference>
<proteinExistence type="inferred from homology"/>
<dbReference type="PANTHER" id="PTHR11353">
    <property type="entry name" value="CHAPERONIN"/>
    <property type="match status" value="1"/>
</dbReference>
<feature type="region of interest" description="Disordered" evidence="6">
    <location>
        <begin position="534"/>
        <end position="558"/>
    </location>
</feature>
<protein>
    <submittedName>
        <fullName evidence="7">Heat shock protein 60 family chaperone GroEL, Thermosome subunit</fullName>
    </submittedName>
</protein>
<dbReference type="InterPro" id="IPR053374">
    <property type="entry name" value="TCP-1_chaperonin"/>
</dbReference>
<feature type="compositionally biased region" description="Basic and acidic residues" evidence="6">
    <location>
        <begin position="534"/>
        <end position="544"/>
    </location>
</feature>
<evidence type="ECO:0000256" key="6">
    <source>
        <dbReference type="SAM" id="MobiDB-lite"/>
    </source>
</evidence>
<dbReference type="AlphaFoldDB" id="A0A4P2VDY0"/>
<keyword evidence="4 5" id="KW-0143">Chaperone</keyword>
<dbReference type="InterPro" id="IPR027409">
    <property type="entry name" value="GroEL-like_apical_dom_sf"/>
</dbReference>
<accession>A0A4P2VDY0</accession>
<evidence type="ECO:0000256" key="2">
    <source>
        <dbReference type="ARBA" id="ARBA00022741"/>
    </source>
</evidence>
<evidence type="ECO:0000256" key="3">
    <source>
        <dbReference type="ARBA" id="ARBA00022840"/>
    </source>
</evidence>
<keyword evidence="8" id="KW-1185">Reference proteome</keyword>
<dbReference type="GO" id="GO:0140662">
    <property type="term" value="F:ATP-dependent protein folding chaperone"/>
    <property type="evidence" value="ECO:0007669"/>
    <property type="project" value="InterPro"/>
</dbReference>
<name>A0A4P2VDY0_9ARCH</name>
<dbReference type="Gene3D" id="3.50.7.10">
    <property type="entry name" value="GroEL"/>
    <property type="match status" value="1"/>
</dbReference>
<keyword evidence="2 5" id="KW-0547">Nucleotide-binding</keyword>
<gene>
    <name evidence="7" type="ORF">NAS2_1451</name>
</gene>
<dbReference type="GeneID" id="55585262"/>
<dbReference type="CDD" id="cd03343">
    <property type="entry name" value="cpn60"/>
    <property type="match status" value="1"/>
</dbReference>
<dbReference type="InterPro" id="IPR002423">
    <property type="entry name" value="Cpn60/GroEL/TCP-1"/>
</dbReference>
<dbReference type="GO" id="GO:0005524">
    <property type="term" value="F:ATP binding"/>
    <property type="evidence" value="ECO:0007669"/>
    <property type="project" value="UniProtKB-KW"/>
</dbReference>
<dbReference type="InterPro" id="IPR017998">
    <property type="entry name" value="Chaperone_TCP-1"/>
</dbReference>
<dbReference type="SUPFAM" id="SSF48592">
    <property type="entry name" value="GroEL equatorial domain-like"/>
    <property type="match status" value="1"/>
</dbReference>
<evidence type="ECO:0000256" key="4">
    <source>
        <dbReference type="ARBA" id="ARBA00023186"/>
    </source>
</evidence>
<dbReference type="EMBL" id="AP018732">
    <property type="protein sequence ID" value="BBE42836.1"/>
    <property type="molecule type" value="Genomic_DNA"/>
</dbReference>
<evidence type="ECO:0000313" key="7">
    <source>
        <dbReference type="EMBL" id="BBE42836.1"/>
    </source>
</evidence>
<dbReference type="RefSeq" id="WP_232085493.1">
    <property type="nucleotide sequence ID" value="NZ_AP018732.1"/>
</dbReference>
<reference evidence="7 8" key="1">
    <citation type="journal article" date="2019" name="ISME J.">
        <title>Isolation and characterization of a thermophilic sulfur- and iron-reducing thaumarchaeote from a terrestrial acidic hot spring.</title>
        <authorList>
            <person name="Kato S."/>
            <person name="Itoh T."/>
            <person name="Yuki M."/>
            <person name="Nagamori M."/>
            <person name="Ohnishi M."/>
            <person name="Uematsu K."/>
            <person name="Suzuki K."/>
            <person name="Takashina T."/>
            <person name="Ohkuma M."/>
        </authorList>
    </citation>
    <scope>NUCLEOTIDE SEQUENCE [LARGE SCALE GENOMIC DNA]</scope>
    <source>
        <strain evidence="7 8">NAS-02</strain>
    </source>
</reference>
<dbReference type="PROSITE" id="PS00750">
    <property type="entry name" value="TCP1_1"/>
    <property type="match status" value="1"/>
</dbReference>
<dbReference type="NCBIfam" id="NF041082">
    <property type="entry name" value="thermosome_alpha"/>
    <property type="match status" value="1"/>
</dbReference>
<dbReference type="NCBIfam" id="TIGR02339">
    <property type="entry name" value="thermosome_arch"/>
    <property type="match status" value="1"/>
</dbReference>
<dbReference type="SUPFAM" id="SSF54849">
    <property type="entry name" value="GroEL-intermediate domain like"/>
    <property type="match status" value="1"/>
</dbReference>
<keyword evidence="7" id="KW-0346">Stress response</keyword>
<dbReference type="InterPro" id="IPR027410">
    <property type="entry name" value="TCP-1-like_intermed_sf"/>
</dbReference>
<comment type="similarity">
    <text evidence="1 5">Belongs to the TCP-1 chaperonin family.</text>
</comment>
<evidence type="ECO:0000313" key="8">
    <source>
        <dbReference type="Proteomes" id="UP000509448"/>
    </source>
</evidence>
<dbReference type="InterPro" id="IPR012714">
    <property type="entry name" value="Thermosome_arc"/>
</dbReference>
<dbReference type="GO" id="GO:0051082">
    <property type="term" value="F:unfolded protein binding"/>
    <property type="evidence" value="ECO:0007669"/>
    <property type="project" value="InterPro"/>
</dbReference>
<dbReference type="InterPro" id="IPR002194">
    <property type="entry name" value="Chaperonin_TCP-1_CS"/>
</dbReference>
<dbReference type="GO" id="GO:0016887">
    <property type="term" value="F:ATP hydrolysis activity"/>
    <property type="evidence" value="ECO:0007669"/>
    <property type="project" value="InterPro"/>
</dbReference>
<sequence length="558" mass="60135">MPQVAIPAMTSTGQPVLILKEGSSETKGREALRNNIEVAKIITDLVRTSLGPRGMDKMLVDSLGDVTITNDGATILKELDVQHPTAKLLVEIAKATDAEVGDGTTTSVVLSGELISGAQELIEKGVHPTVVVDGYRKASKRAMEILNGIAIKVSPTDREWLRKVALTAMASKVVSSVAPKLADIAIDAVLQVAEKRDGGYKVDIDSIKVEKKPGGAITDTLFVKGIVIDKEVVHGGMPKKVENAKIALINAPLEIEKPEFDTKINVTDPAQMKAFLDEEARILREMVQKIKATGANVVFCQKGIDDLAQHYLAKEGILAVRRVKMSDMEKLAKATGGRVVTTLDDLTPNDLGYAALVEERKIEEDKWVFVEGCKDPKAVTILVRGGSQRIVDEAERSIHDALMVVKDVVESPAVVGGGGAPEAETAYQLRQWAQTLSGREQLAVLAYANALERIPLTLAENAGMNPLDAKTELAKAHSEGRRWAGVDPFESKVVDMDAKNVYEPLSVKLQVVKAATEAASMVLRIDDIIAASKVKEEEKKKGKEEEGEEGSSSMPNFG</sequence>
<evidence type="ECO:0000256" key="1">
    <source>
        <dbReference type="ARBA" id="ARBA00008020"/>
    </source>
</evidence>
<dbReference type="PROSITE" id="PS00751">
    <property type="entry name" value="TCP1_2"/>
    <property type="match status" value="1"/>
</dbReference>
<dbReference type="InterPro" id="IPR027413">
    <property type="entry name" value="GROEL-like_equatorial_sf"/>
</dbReference>
<evidence type="ECO:0000256" key="5">
    <source>
        <dbReference type="RuleBase" id="RU004187"/>
    </source>
</evidence>
<organism evidence="7 8">
    <name type="scientific">Conexivisphaera calida</name>
    <dbReference type="NCBI Taxonomy" id="1874277"/>
    <lineage>
        <taxon>Archaea</taxon>
        <taxon>Nitrososphaerota</taxon>
        <taxon>Conexivisphaeria</taxon>
        <taxon>Conexivisphaerales</taxon>
        <taxon>Conexivisphaeraceae</taxon>
        <taxon>Conexivisphaera</taxon>
    </lineage>
</organism>
<dbReference type="InterPro" id="IPR054827">
    <property type="entry name" value="thermosome_alpha"/>
</dbReference>
<dbReference type="Pfam" id="PF00118">
    <property type="entry name" value="Cpn60_TCP1"/>
    <property type="match status" value="1"/>
</dbReference>
<dbReference type="Proteomes" id="UP000509448">
    <property type="component" value="Chromosome"/>
</dbReference>
<dbReference type="SUPFAM" id="SSF52029">
    <property type="entry name" value="GroEL apical domain-like"/>
    <property type="match status" value="1"/>
</dbReference>
<dbReference type="KEGG" id="ccai:NAS2_1451"/>
<keyword evidence="3 5" id="KW-0067">ATP-binding</keyword>